<dbReference type="Pfam" id="PF13475">
    <property type="entry name" value="DUF4116"/>
    <property type="match status" value="2"/>
</dbReference>
<evidence type="ECO:0000313" key="2">
    <source>
        <dbReference type="EMBL" id="CAK9109360.1"/>
    </source>
</evidence>
<keyword evidence="2" id="KW-0808">Transferase</keyword>
<feature type="domain" description="DUF4116" evidence="1">
    <location>
        <begin position="45"/>
        <end position="92"/>
    </location>
</feature>
<feature type="domain" description="DUF4116" evidence="1">
    <location>
        <begin position="94"/>
        <end position="142"/>
    </location>
</feature>
<gene>
    <name evidence="2" type="ORF">SCF082_LOCUS50819</name>
</gene>
<accession>A0ABP0SAH1</accession>
<protein>
    <submittedName>
        <fullName evidence="2">Serine/threonine-protein kinase Nek1</fullName>
    </submittedName>
</protein>
<sequence>MRSVLPPLPSLVKEGPQVRRAALLARVTARSSALAGLDDLDRKKREVALAAVTANGIALQWAPERFKNDKEVVLAAVANSGQALKYVGKALQSDRDVVSAAIQQNGLALHFASPRMRCDKELVLEACERDGSALLFAAERLREDADCQDTAAMATHSVQGSANSSIHSASSARSRFVASTRDGRWPSLRHWSHQPFLAASTSRTVGESEKRSSTKGML</sequence>
<reference evidence="2 3" key="1">
    <citation type="submission" date="2024-02" db="EMBL/GenBank/DDBJ databases">
        <authorList>
            <person name="Chen Y."/>
            <person name="Shah S."/>
            <person name="Dougan E. K."/>
            <person name="Thang M."/>
            <person name="Chan C."/>
        </authorList>
    </citation>
    <scope>NUCLEOTIDE SEQUENCE [LARGE SCALE GENOMIC DNA]</scope>
</reference>
<dbReference type="InterPro" id="IPR025197">
    <property type="entry name" value="DUF4116"/>
</dbReference>
<evidence type="ECO:0000313" key="3">
    <source>
        <dbReference type="Proteomes" id="UP001642464"/>
    </source>
</evidence>
<dbReference type="GO" id="GO:0016301">
    <property type="term" value="F:kinase activity"/>
    <property type="evidence" value="ECO:0007669"/>
    <property type="project" value="UniProtKB-KW"/>
</dbReference>
<organism evidence="2 3">
    <name type="scientific">Durusdinium trenchii</name>
    <dbReference type="NCBI Taxonomy" id="1381693"/>
    <lineage>
        <taxon>Eukaryota</taxon>
        <taxon>Sar</taxon>
        <taxon>Alveolata</taxon>
        <taxon>Dinophyceae</taxon>
        <taxon>Suessiales</taxon>
        <taxon>Symbiodiniaceae</taxon>
        <taxon>Durusdinium</taxon>
    </lineage>
</organism>
<proteinExistence type="predicted"/>
<dbReference type="Proteomes" id="UP001642464">
    <property type="component" value="Unassembled WGS sequence"/>
</dbReference>
<comment type="caution">
    <text evidence="2">The sequence shown here is derived from an EMBL/GenBank/DDBJ whole genome shotgun (WGS) entry which is preliminary data.</text>
</comment>
<keyword evidence="3" id="KW-1185">Reference proteome</keyword>
<keyword evidence="2" id="KW-0418">Kinase</keyword>
<dbReference type="EMBL" id="CAXAMM010043284">
    <property type="protein sequence ID" value="CAK9109360.1"/>
    <property type="molecule type" value="Genomic_DNA"/>
</dbReference>
<name>A0ABP0SAH1_9DINO</name>
<evidence type="ECO:0000259" key="1">
    <source>
        <dbReference type="Pfam" id="PF13475"/>
    </source>
</evidence>